<proteinExistence type="predicted"/>
<evidence type="ECO:0000256" key="1">
    <source>
        <dbReference type="SAM" id="MobiDB-lite"/>
    </source>
</evidence>
<protein>
    <submittedName>
        <fullName evidence="2">2b4677d6-840d-40e3-9667-e72b2f22075c</fullName>
    </submittedName>
</protein>
<gene>
    <name evidence="2" type="ORF">TT172_LOCUS2233</name>
</gene>
<dbReference type="EMBL" id="OUUZ01000001">
    <property type="protein sequence ID" value="SPQ19814.1"/>
    <property type="molecule type" value="Genomic_DNA"/>
</dbReference>
<feature type="compositionally biased region" description="Low complexity" evidence="1">
    <location>
        <begin position="18"/>
        <end position="32"/>
    </location>
</feature>
<feature type="region of interest" description="Disordered" evidence="1">
    <location>
        <begin position="18"/>
        <end position="37"/>
    </location>
</feature>
<organism evidence="2 3">
    <name type="scientific">Thermothielavioides terrestris</name>
    <dbReference type="NCBI Taxonomy" id="2587410"/>
    <lineage>
        <taxon>Eukaryota</taxon>
        <taxon>Fungi</taxon>
        <taxon>Dikarya</taxon>
        <taxon>Ascomycota</taxon>
        <taxon>Pezizomycotina</taxon>
        <taxon>Sordariomycetes</taxon>
        <taxon>Sordariomycetidae</taxon>
        <taxon>Sordariales</taxon>
        <taxon>Chaetomiaceae</taxon>
        <taxon>Thermothielavioides</taxon>
    </lineage>
</organism>
<accession>A0A3S4AKL6</accession>
<dbReference type="Proteomes" id="UP000289323">
    <property type="component" value="Unassembled WGS sequence"/>
</dbReference>
<reference evidence="2 3" key="1">
    <citation type="submission" date="2018-04" db="EMBL/GenBank/DDBJ databases">
        <authorList>
            <person name="Huttner S."/>
            <person name="Dainat J."/>
        </authorList>
    </citation>
    <scope>NUCLEOTIDE SEQUENCE [LARGE SCALE GENOMIC DNA]</scope>
</reference>
<name>A0A3S4AKL6_9PEZI</name>
<dbReference type="AlphaFoldDB" id="A0A3S4AKL6"/>
<sequence length="71" mass="7846">MDQSFLHYPCNATHCRRSFSQSSQSSPPSRSPLKQINPMADKPCAHFSKHGCTTMVAKDGDLCANCQKNNC</sequence>
<evidence type="ECO:0000313" key="2">
    <source>
        <dbReference type="EMBL" id="SPQ19814.1"/>
    </source>
</evidence>
<evidence type="ECO:0000313" key="3">
    <source>
        <dbReference type="Proteomes" id="UP000289323"/>
    </source>
</evidence>